<keyword evidence="2" id="KW-1185">Reference proteome</keyword>
<reference evidence="1 2" key="1">
    <citation type="submission" date="2024-05" db="EMBL/GenBank/DDBJ databases">
        <title>Genome sequencing and assembly of Indian major carp, Cirrhinus mrigala (Hamilton, 1822).</title>
        <authorList>
            <person name="Mohindra V."/>
            <person name="Chowdhury L.M."/>
            <person name="Lal K."/>
            <person name="Jena J.K."/>
        </authorList>
    </citation>
    <scope>NUCLEOTIDE SEQUENCE [LARGE SCALE GENOMIC DNA]</scope>
    <source>
        <strain evidence="1">CM1030</strain>
        <tissue evidence="1">Blood</tissue>
    </source>
</reference>
<dbReference type="EMBL" id="JAMKFB020000047">
    <property type="protein sequence ID" value="KAL0154059.1"/>
    <property type="molecule type" value="Genomic_DNA"/>
</dbReference>
<name>A0ABD0MY78_CIRMR</name>
<evidence type="ECO:0000313" key="2">
    <source>
        <dbReference type="Proteomes" id="UP001529510"/>
    </source>
</evidence>
<organism evidence="1 2">
    <name type="scientific">Cirrhinus mrigala</name>
    <name type="common">Mrigala</name>
    <dbReference type="NCBI Taxonomy" id="683832"/>
    <lineage>
        <taxon>Eukaryota</taxon>
        <taxon>Metazoa</taxon>
        <taxon>Chordata</taxon>
        <taxon>Craniata</taxon>
        <taxon>Vertebrata</taxon>
        <taxon>Euteleostomi</taxon>
        <taxon>Actinopterygii</taxon>
        <taxon>Neopterygii</taxon>
        <taxon>Teleostei</taxon>
        <taxon>Ostariophysi</taxon>
        <taxon>Cypriniformes</taxon>
        <taxon>Cyprinidae</taxon>
        <taxon>Labeoninae</taxon>
        <taxon>Labeonini</taxon>
        <taxon>Cirrhinus</taxon>
    </lineage>
</organism>
<dbReference type="Proteomes" id="UP001529510">
    <property type="component" value="Unassembled WGS sequence"/>
</dbReference>
<gene>
    <name evidence="1" type="ORF">M9458_050633</name>
</gene>
<proteinExistence type="predicted"/>
<dbReference type="AlphaFoldDB" id="A0ABD0MY78"/>
<comment type="caution">
    <text evidence="1">The sequence shown here is derived from an EMBL/GenBank/DDBJ whole genome shotgun (WGS) entry which is preliminary data.</text>
</comment>
<protein>
    <submittedName>
        <fullName evidence="1">Uncharacterized protein</fullName>
    </submittedName>
</protein>
<accession>A0ABD0MY78</accession>
<sequence>MCQCPGAGNTPSGMGSHPQWARLTLRLIRQGDAVHQSMGQPLFRDSYPLLLQACNTGHLQALDGSRGQFLQVALKPNAPPGECKENVSGDPSSDSAIDLFLFQSPKRDTGAIIWGLDRPMLRGVGLLWGLAQQNIPYYNPQLSLVSNQCGLKVFMMRGNRLGRARGKPHNK</sequence>
<evidence type="ECO:0000313" key="1">
    <source>
        <dbReference type="EMBL" id="KAL0154059.1"/>
    </source>
</evidence>